<sequence>MRLFKQRWSELKLVKPRGLEIQRTKATNTAIVLTNYTELGNILDKYDLKNKPERNEYKMLTKKFVNFPYNAFSSCKL</sequence>
<dbReference type="EMBL" id="JAIWYP010000005">
    <property type="protein sequence ID" value="KAH3822716.1"/>
    <property type="molecule type" value="Genomic_DNA"/>
</dbReference>
<dbReference type="Proteomes" id="UP000828390">
    <property type="component" value="Unassembled WGS sequence"/>
</dbReference>
<proteinExistence type="predicted"/>
<comment type="caution">
    <text evidence="1">The sequence shown here is derived from an EMBL/GenBank/DDBJ whole genome shotgun (WGS) entry which is preliminary data.</text>
</comment>
<protein>
    <submittedName>
        <fullName evidence="1">Uncharacterized protein</fullName>
    </submittedName>
</protein>
<dbReference type="AlphaFoldDB" id="A0A9D4GWG6"/>
<name>A0A9D4GWG6_DREPO</name>
<evidence type="ECO:0000313" key="1">
    <source>
        <dbReference type="EMBL" id="KAH3822716.1"/>
    </source>
</evidence>
<accession>A0A9D4GWG6</accession>
<keyword evidence="2" id="KW-1185">Reference proteome</keyword>
<reference evidence="1" key="2">
    <citation type="submission" date="2020-11" db="EMBL/GenBank/DDBJ databases">
        <authorList>
            <person name="McCartney M.A."/>
            <person name="Auch B."/>
            <person name="Kono T."/>
            <person name="Mallez S."/>
            <person name="Becker A."/>
            <person name="Gohl D.M."/>
            <person name="Silverstein K.A.T."/>
            <person name="Koren S."/>
            <person name="Bechman K.B."/>
            <person name="Herman A."/>
            <person name="Abrahante J.E."/>
            <person name="Garbe J."/>
        </authorList>
    </citation>
    <scope>NUCLEOTIDE SEQUENCE</scope>
    <source>
        <strain evidence="1">Duluth1</strain>
        <tissue evidence="1">Whole animal</tissue>
    </source>
</reference>
<evidence type="ECO:0000313" key="2">
    <source>
        <dbReference type="Proteomes" id="UP000828390"/>
    </source>
</evidence>
<reference evidence="1" key="1">
    <citation type="journal article" date="2019" name="bioRxiv">
        <title>The Genome of the Zebra Mussel, Dreissena polymorpha: A Resource for Invasive Species Research.</title>
        <authorList>
            <person name="McCartney M.A."/>
            <person name="Auch B."/>
            <person name="Kono T."/>
            <person name="Mallez S."/>
            <person name="Zhang Y."/>
            <person name="Obille A."/>
            <person name="Becker A."/>
            <person name="Abrahante J.E."/>
            <person name="Garbe J."/>
            <person name="Badalamenti J.P."/>
            <person name="Herman A."/>
            <person name="Mangelson H."/>
            <person name="Liachko I."/>
            <person name="Sullivan S."/>
            <person name="Sone E.D."/>
            <person name="Koren S."/>
            <person name="Silverstein K.A.T."/>
            <person name="Beckman K.B."/>
            <person name="Gohl D.M."/>
        </authorList>
    </citation>
    <scope>NUCLEOTIDE SEQUENCE</scope>
    <source>
        <strain evidence="1">Duluth1</strain>
        <tissue evidence="1">Whole animal</tissue>
    </source>
</reference>
<organism evidence="1 2">
    <name type="scientific">Dreissena polymorpha</name>
    <name type="common">Zebra mussel</name>
    <name type="synonym">Mytilus polymorpha</name>
    <dbReference type="NCBI Taxonomy" id="45954"/>
    <lineage>
        <taxon>Eukaryota</taxon>
        <taxon>Metazoa</taxon>
        <taxon>Spiralia</taxon>
        <taxon>Lophotrochozoa</taxon>
        <taxon>Mollusca</taxon>
        <taxon>Bivalvia</taxon>
        <taxon>Autobranchia</taxon>
        <taxon>Heteroconchia</taxon>
        <taxon>Euheterodonta</taxon>
        <taxon>Imparidentia</taxon>
        <taxon>Neoheterodontei</taxon>
        <taxon>Myida</taxon>
        <taxon>Dreissenoidea</taxon>
        <taxon>Dreissenidae</taxon>
        <taxon>Dreissena</taxon>
    </lineage>
</organism>
<gene>
    <name evidence="1" type="ORF">DPMN_124506</name>
</gene>